<evidence type="ECO:0000313" key="2">
    <source>
        <dbReference type="EMBL" id="MED7825271.1"/>
    </source>
</evidence>
<sequence length="153" mass="16905">MNPLDPGTSAARSGPVAPLEVLVTHRVEWHDTDASGHQHHSSVLRWVEAAEAELLRGHGLDWLFGRTPRVRHEVSYRARLWFGETVTTRLRVVRLGRTSLTYAFEVSGREGVAAEGILVVAHAEPDSPSATPWPEQVREALGTDPTTTAERTQ</sequence>
<name>A0ABU7FMU8_9ACTN</name>
<proteinExistence type="predicted"/>
<protein>
    <submittedName>
        <fullName evidence="2">Thioesterase family protein</fullName>
        <ecNumber evidence="2">3.1.2.-</ecNumber>
    </submittedName>
</protein>
<dbReference type="SUPFAM" id="SSF54637">
    <property type="entry name" value="Thioesterase/thiol ester dehydrase-isomerase"/>
    <property type="match status" value="1"/>
</dbReference>
<organism evidence="2 3">
    <name type="scientific">Streptomyces chiangmaiensis</name>
    <dbReference type="NCBI Taxonomy" id="766497"/>
    <lineage>
        <taxon>Bacteria</taxon>
        <taxon>Bacillati</taxon>
        <taxon>Actinomycetota</taxon>
        <taxon>Actinomycetes</taxon>
        <taxon>Kitasatosporales</taxon>
        <taxon>Streptomycetaceae</taxon>
        <taxon>Streptomyces</taxon>
    </lineage>
</organism>
<dbReference type="EMBL" id="JAYWVC010000102">
    <property type="protein sequence ID" value="MED7825271.1"/>
    <property type="molecule type" value="Genomic_DNA"/>
</dbReference>
<gene>
    <name evidence="2" type="ORF">VXC91_25605</name>
</gene>
<dbReference type="EC" id="3.1.2.-" evidence="2"/>
<feature type="region of interest" description="Disordered" evidence="1">
    <location>
        <begin position="124"/>
        <end position="153"/>
    </location>
</feature>
<dbReference type="GO" id="GO:0016787">
    <property type="term" value="F:hydrolase activity"/>
    <property type="evidence" value="ECO:0007669"/>
    <property type="project" value="UniProtKB-KW"/>
</dbReference>
<dbReference type="Gene3D" id="3.10.129.10">
    <property type="entry name" value="Hotdog Thioesterase"/>
    <property type="match status" value="1"/>
</dbReference>
<dbReference type="InterPro" id="IPR029069">
    <property type="entry name" value="HotDog_dom_sf"/>
</dbReference>
<comment type="caution">
    <text evidence="2">The sequence shown here is derived from an EMBL/GenBank/DDBJ whole genome shotgun (WGS) entry which is preliminary data.</text>
</comment>
<accession>A0ABU7FMU8</accession>
<dbReference type="CDD" id="cd00586">
    <property type="entry name" value="4HBT"/>
    <property type="match status" value="1"/>
</dbReference>
<evidence type="ECO:0000313" key="3">
    <source>
        <dbReference type="Proteomes" id="UP001333996"/>
    </source>
</evidence>
<keyword evidence="3" id="KW-1185">Reference proteome</keyword>
<dbReference type="RefSeq" id="WP_329509686.1">
    <property type="nucleotide sequence ID" value="NZ_BAAAYZ010000215.1"/>
</dbReference>
<reference evidence="2" key="1">
    <citation type="submission" date="2024-01" db="EMBL/GenBank/DDBJ databases">
        <title>First draft genome sequence data of TA4-1, the type strain of Gram-positive actinobacterium Streptomyces chiangmaiensis.</title>
        <authorList>
            <person name="Yasawong M."/>
            <person name="Nantapong N."/>
        </authorList>
    </citation>
    <scope>NUCLEOTIDE SEQUENCE</scope>
    <source>
        <strain evidence="2">TA4-1</strain>
    </source>
</reference>
<dbReference type="Proteomes" id="UP001333996">
    <property type="component" value="Unassembled WGS sequence"/>
</dbReference>
<dbReference type="Pfam" id="PF13279">
    <property type="entry name" value="4HBT_2"/>
    <property type="match status" value="1"/>
</dbReference>
<evidence type="ECO:0000256" key="1">
    <source>
        <dbReference type="SAM" id="MobiDB-lite"/>
    </source>
</evidence>
<keyword evidence="2" id="KW-0378">Hydrolase</keyword>
<feature type="compositionally biased region" description="Polar residues" evidence="1">
    <location>
        <begin position="144"/>
        <end position="153"/>
    </location>
</feature>